<feature type="transmembrane region" description="Helical" evidence="1">
    <location>
        <begin position="123"/>
        <end position="144"/>
    </location>
</feature>
<feature type="transmembrane region" description="Helical" evidence="1">
    <location>
        <begin position="12"/>
        <end position="34"/>
    </location>
</feature>
<dbReference type="AlphaFoldDB" id="A0A250FLI9"/>
<dbReference type="Proteomes" id="UP000217250">
    <property type="component" value="Chromosome"/>
</dbReference>
<name>A0A250FLI9_9FLAO</name>
<keyword evidence="1" id="KW-1133">Transmembrane helix</keyword>
<organism evidence="2 3">
    <name type="scientific">Capnocytophaga gingivalis</name>
    <dbReference type="NCBI Taxonomy" id="1017"/>
    <lineage>
        <taxon>Bacteria</taxon>
        <taxon>Pseudomonadati</taxon>
        <taxon>Bacteroidota</taxon>
        <taxon>Flavobacteriia</taxon>
        <taxon>Flavobacteriales</taxon>
        <taxon>Flavobacteriaceae</taxon>
        <taxon>Capnocytophaga</taxon>
    </lineage>
</organism>
<dbReference type="KEGG" id="cgh:CGC50_01555"/>
<evidence type="ECO:0000313" key="3">
    <source>
        <dbReference type="Proteomes" id="UP000217250"/>
    </source>
</evidence>
<accession>A0A250FLI9</accession>
<proteinExistence type="predicted"/>
<evidence type="ECO:0000313" key="2">
    <source>
        <dbReference type="EMBL" id="ATA85954.1"/>
    </source>
</evidence>
<reference evidence="3" key="1">
    <citation type="submission" date="2017-06" db="EMBL/GenBank/DDBJ databases">
        <title>Capnocytophaga spp. assemblies.</title>
        <authorList>
            <person name="Gulvik C.A."/>
        </authorList>
    </citation>
    <scope>NUCLEOTIDE SEQUENCE [LARGE SCALE GENOMIC DNA]</scope>
    <source>
        <strain evidence="3">H1496</strain>
    </source>
</reference>
<gene>
    <name evidence="2" type="ORF">CGC50_01555</name>
</gene>
<evidence type="ECO:0000256" key="1">
    <source>
        <dbReference type="SAM" id="Phobius"/>
    </source>
</evidence>
<sequence>MESTVLYIKKYAIYSLLFLLFFECMMFLPCLGYQNKQEVLILFLIYQFNYLSLVLIFFILLILFRKIKKDTYSFYILFYSCLIFIATIVDIIYHFGEQILNDETISIYSNEEVSKITYIMELLYFRFSTTSYFCIIIVSSYIVLKKYINDK</sequence>
<protein>
    <submittedName>
        <fullName evidence="2">Uncharacterized protein</fullName>
    </submittedName>
</protein>
<feature type="transmembrane region" description="Helical" evidence="1">
    <location>
        <begin position="76"/>
        <end position="96"/>
    </location>
</feature>
<dbReference type="EMBL" id="CP022386">
    <property type="protein sequence ID" value="ATA85954.1"/>
    <property type="molecule type" value="Genomic_DNA"/>
</dbReference>
<keyword evidence="1" id="KW-0472">Membrane</keyword>
<keyword evidence="1" id="KW-0812">Transmembrane</keyword>
<feature type="transmembrane region" description="Helical" evidence="1">
    <location>
        <begin position="40"/>
        <end position="64"/>
    </location>
</feature>